<keyword evidence="1" id="KW-0472">Membrane</keyword>
<feature type="transmembrane region" description="Helical" evidence="1">
    <location>
        <begin position="12"/>
        <end position="35"/>
    </location>
</feature>
<comment type="caution">
    <text evidence="2">The sequence shown here is derived from an EMBL/GenBank/DDBJ whole genome shotgun (WGS) entry which is preliminary data.</text>
</comment>
<dbReference type="PANTHER" id="PTHR30441:SF8">
    <property type="entry name" value="DUF748 DOMAIN-CONTAINING PROTEIN"/>
    <property type="match status" value="1"/>
</dbReference>
<sequence length="1219" mass="131761">MKNILTFSRSSRLLRWFISGICVVLLLALISWLTVPSYLKKTLEQQVEVATGRQFKVGEVAFNPFTLTVQVSHFVLYEADKKTPAFSADNLLLKASPASVFRLAPIVREVVLTHPSLQLVRSQHDGQEVTNFSDVIARLAEHPSTGEPLRYSVSNIQLNNGAIHLDDQIAGKQIQIDALTIGLPFLSNFTGAIDAFVEPSLSAKINGSLFELKGRSKPFFITHETSLAIDFNQFDLTQLIAFSPTPLPFKVSSAKFSSNLTLNFSAQKDAEHINLSGTASLTDVAMADLAGAPLFKAQAINVNIHEANLVTDNVALDSLEIKEPQVWAGLNQQGMLNWLALQTNKKTVVVKTAEPEHVSAANTSKPLFDLAHFQLKNGTVHWSDAANATPTMELQLANVNVDAQKISTNEKANPAKLSWSFGEAGQQQVHFVGTVDATHAAVAGQLTLSDLALADYQPYVNRIMAANVSGKLSLQTQIEAKNGNLSLSEFSGALEDLKLQATKSEYGGMSAKKIAIEKLALNTETKQAKIEQIQLEHVQGDIFRGADGGLNFSHMLKKVAAKNEVQPAAQGSTKSVTKPAAKSPEWQADINQIALTDSNFVFGDKSVQPAVSIRADSVEAQLEHVTSKFAQPINMTMRATLNKSGKFSVQGSVAEKAMQLKVEVQNFALAALQPYFTEFLNITLATGSVSTKGQLAWKAPSEVTYQGLLKLANLRTQDKENSDDFLKWKMLEIGGINVALGGQQQSITLGKIDLTDFYARAILSEQGKLNLQNIVVHQQADAKADAKTDIKTDAKPQPVILPQTTATASVSTPAAAPAPANSPIINIGQINFNNGIINYTDNFIKPHYSMRMTGMKGSVGAIHSNVAQAAPINLDGKIDNDAPIAISGSLNPLFTPMLLDIKLTASGVDLPRLTAYSAKYAGYPIIKGKLSLDVQYHIQNNQLAANNTLKIDQLTFGDKVDGPDATHLPVPFVVSLLTDLNGQINLDLPISGTLNDPEFSIGGLIFKVFINLIGKVITSPFSLLAHSFSGGEELAYIEFPSGSAKLTDASKAKLDSLAKALEQHPNLKLDIIGRADLTADTSGLRTAMLAKQIQKSKDVKEESDAAAVDADTKPLSDAERAKAIDKIYSAAKFDKPRNMIGFAKSLPTAEMESLIISNTKISEDDIRALAVRREATVQNYLSVTNHVGADRMFSIAPKLNGDDIKDKGAVTRVDFELKM</sequence>
<dbReference type="InterPro" id="IPR036737">
    <property type="entry name" value="OmpA-like_sf"/>
</dbReference>
<evidence type="ECO:0000256" key="1">
    <source>
        <dbReference type="SAM" id="Phobius"/>
    </source>
</evidence>
<dbReference type="InterPro" id="IPR052894">
    <property type="entry name" value="AsmA-related"/>
</dbReference>
<dbReference type="GO" id="GO:0005886">
    <property type="term" value="C:plasma membrane"/>
    <property type="evidence" value="ECO:0007669"/>
    <property type="project" value="TreeGrafter"/>
</dbReference>
<gene>
    <name evidence="2" type="ORF">S2091_0416</name>
</gene>
<keyword evidence="3" id="KW-1185">Reference proteome</keyword>
<dbReference type="InterPro" id="IPR008023">
    <property type="entry name" value="DUF748"/>
</dbReference>
<dbReference type="GO" id="GO:0090313">
    <property type="term" value="P:regulation of protein targeting to membrane"/>
    <property type="evidence" value="ECO:0007669"/>
    <property type="project" value="TreeGrafter"/>
</dbReference>
<keyword evidence="1" id="KW-1133">Transmembrane helix</keyword>
<dbReference type="OrthoDB" id="9757969at2"/>
<evidence type="ECO:0000313" key="2">
    <source>
        <dbReference type="EMBL" id="PRC95221.1"/>
    </source>
</evidence>
<dbReference type="AlphaFoldDB" id="A0A2S9H5K6"/>
<name>A0A2S9H5K6_9BURK</name>
<dbReference type="Proteomes" id="UP000237839">
    <property type="component" value="Unassembled WGS sequence"/>
</dbReference>
<dbReference type="SUPFAM" id="SSF103088">
    <property type="entry name" value="OmpA-like"/>
    <property type="match status" value="1"/>
</dbReference>
<evidence type="ECO:0000313" key="3">
    <source>
        <dbReference type="Proteomes" id="UP000237839"/>
    </source>
</evidence>
<dbReference type="EMBL" id="PUGF01000001">
    <property type="protein sequence ID" value="PRC95221.1"/>
    <property type="molecule type" value="Genomic_DNA"/>
</dbReference>
<proteinExistence type="predicted"/>
<evidence type="ECO:0008006" key="4">
    <source>
        <dbReference type="Google" id="ProtNLM"/>
    </source>
</evidence>
<dbReference type="PANTHER" id="PTHR30441">
    <property type="entry name" value="DUF748 DOMAIN-CONTAINING PROTEIN"/>
    <property type="match status" value="1"/>
</dbReference>
<keyword evidence="1" id="KW-0812">Transmembrane</keyword>
<dbReference type="Gene3D" id="3.30.1330.60">
    <property type="entry name" value="OmpA-like domain"/>
    <property type="match status" value="1"/>
</dbReference>
<accession>A0A2S9H5K6</accession>
<protein>
    <recommendedName>
        <fullName evidence="4">AsmA family</fullName>
    </recommendedName>
</protein>
<reference evidence="2 3" key="1">
    <citation type="submission" date="2018-02" db="EMBL/GenBank/DDBJ databases">
        <title>Solimicrobium silvestre gen. nov., sp. nov., isolated from alpine forest soil.</title>
        <authorList>
            <person name="Margesin R."/>
            <person name="Albuquerque L."/>
            <person name="Zhang D.-C."/>
            <person name="Froufe H.J.C."/>
            <person name="Severino R."/>
            <person name="Roxo I."/>
            <person name="Egas C."/>
            <person name="Da Costa M.S."/>
        </authorList>
    </citation>
    <scope>NUCLEOTIDE SEQUENCE [LARGE SCALE GENOMIC DNA]</scope>
    <source>
        <strain evidence="2 3">S20-91</strain>
    </source>
</reference>
<dbReference type="Pfam" id="PF05359">
    <property type="entry name" value="DUF748"/>
    <property type="match status" value="2"/>
</dbReference>
<organism evidence="2 3">
    <name type="scientific">Solimicrobium silvestre</name>
    <dbReference type="NCBI Taxonomy" id="2099400"/>
    <lineage>
        <taxon>Bacteria</taxon>
        <taxon>Pseudomonadati</taxon>
        <taxon>Pseudomonadota</taxon>
        <taxon>Betaproteobacteria</taxon>
        <taxon>Burkholderiales</taxon>
        <taxon>Oxalobacteraceae</taxon>
        <taxon>Solimicrobium</taxon>
    </lineage>
</organism>